<evidence type="ECO:0000313" key="3">
    <source>
        <dbReference type="Proteomes" id="UP000499080"/>
    </source>
</evidence>
<feature type="region of interest" description="Disordered" evidence="1">
    <location>
        <begin position="53"/>
        <end position="136"/>
    </location>
</feature>
<name>A0A4Y2ASY2_ARAVE</name>
<evidence type="ECO:0000313" key="2">
    <source>
        <dbReference type="EMBL" id="GBL82828.1"/>
    </source>
</evidence>
<sequence>MAMQESILISQGNTSEINSLLLPFFLTRTREAIKGQRRQKKYKDRVEEYCQRNLKPSLPDLTAGPGPPTASLANNRIPPSAASSAIVPVTQVPIPESYRITRNDTDPDDHLPDDPGVMYSSDIDPSTNQPNSQRHS</sequence>
<feature type="compositionally biased region" description="Polar residues" evidence="1">
    <location>
        <begin position="123"/>
        <end position="136"/>
    </location>
</feature>
<reference evidence="2 3" key="1">
    <citation type="journal article" date="2019" name="Sci. Rep.">
        <title>Orb-weaving spider Araneus ventricosus genome elucidates the spidroin gene catalogue.</title>
        <authorList>
            <person name="Kono N."/>
            <person name="Nakamura H."/>
            <person name="Ohtoshi R."/>
            <person name="Moran D.A.P."/>
            <person name="Shinohara A."/>
            <person name="Yoshida Y."/>
            <person name="Fujiwara M."/>
            <person name="Mori M."/>
            <person name="Tomita M."/>
            <person name="Arakawa K."/>
        </authorList>
    </citation>
    <scope>NUCLEOTIDE SEQUENCE [LARGE SCALE GENOMIC DNA]</scope>
</reference>
<comment type="caution">
    <text evidence="2">The sequence shown here is derived from an EMBL/GenBank/DDBJ whole genome shotgun (WGS) entry which is preliminary data.</text>
</comment>
<feature type="compositionally biased region" description="Basic and acidic residues" evidence="1">
    <location>
        <begin position="99"/>
        <end position="113"/>
    </location>
</feature>
<protein>
    <submittedName>
        <fullName evidence="2">Uncharacterized protein</fullName>
    </submittedName>
</protein>
<dbReference type="Proteomes" id="UP000499080">
    <property type="component" value="Unassembled WGS sequence"/>
</dbReference>
<keyword evidence="3" id="KW-1185">Reference proteome</keyword>
<dbReference type="EMBL" id="BGPR01000030">
    <property type="protein sequence ID" value="GBL82828.1"/>
    <property type="molecule type" value="Genomic_DNA"/>
</dbReference>
<dbReference type="OrthoDB" id="8065378at2759"/>
<organism evidence="2 3">
    <name type="scientific">Araneus ventricosus</name>
    <name type="common">Orbweaver spider</name>
    <name type="synonym">Epeira ventricosa</name>
    <dbReference type="NCBI Taxonomy" id="182803"/>
    <lineage>
        <taxon>Eukaryota</taxon>
        <taxon>Metazoa</taxon>
        <taxon>Ecdysozoa</taxon>
        <taxon>Arthropoda</taxon>
        <taxon>Chelicerata</taxon>
        <taxon>Arachnida</taxon>
        <taxon>Araneae</taxon>
        <taxon>Araneomorphae</taxon>
        <taxon>Entelegynae</taxon>
        <taxon>Araneoidea</taxon>
        <taxon>Araneidae</taxon>
        <taxon>Araneus</taxon>
    </lineage>
</organism>
<gene>
    <name evidence="2" type="ORF">AVEN_106354_1</name>
</gene>
<accession>A0A4Y2ASY2</accession>
<proteinExistence type="predicted"/>
<dbReference type="AlphaFoldDB" id="A0A4Y2ASY2"/>
<evidence type="ECO:0000256" key="1">
    <source>
        <dbReference type="SAM" id="MobiDB-lite"/>
    </source>
</evidence>